<protein>
    <recommendedName>
        <fullName evidence="1">Autotransporter domain-containing protein</fullName>
    </recommendedName>
</protein>
<proteinExistence type="predicted"/>
<comment type="caution">
    <text evidence="2">The sequence shown here is derived from an EMBL/GenBank/DDBJ whole genome shotgun (WGS) entry which is preliminary data.</text>
</comment>
<reference evidence="2 3" key="1">
    <citation type="submission" date="2016-03" db="EMBL/GenBank/DDBJ databases">
        <authorList>
            <person name="Ploux O."/>
        </authorList>
    </citation>
    <scope>NUCLEOTIDE SEQUENCE [LARGE SCALE GENOMIC DNA]</scope>
    <source>
        <strain evidence="2 3">R-45378</strain>
    </source>
</reference>
<dbReference type="RefSeq" id="WP_082877576.1">
    <property type="nucleotide sequence ID" value="NZ_LUUJ01000056.1"/>
</dbReference>
<dbReference type="PROSITE" id="PS51208">
    <property type="entry name" value="AUTOTRANSPORTER"/>
    <property type="match status" value="1"/>
</dbReference>
<evidence type="ECO:0000313" key="2">
    <source>
        <dbReference type="EMBL" id="OAI18708.1"/>
    </source>
</evidence>
<accession>A0A177NKX0</accession>
<gene>
    <name evidence="2" type="ORF">A1507_08825</name>
</gene>
<dbReference type="NCBIfam" id="TIGR01414">
    <property type="entry name" value="autotrans_barl"/>
    <property type="match status" value="1"/>
</dbReference>
<name>A0A177NKX0_9GAMM</name>
<dbReference type="Gene3D" id="2.40.128.130">
    <property type="entry name" value="Autotransporter beta-domain"/>
    <property type="match status" value="1"/>
</dbReference>
<dbReference type="SMART" id="SM00869">
    <property type="entry name" value="Autotransporter"/>
    <property type="match status" value="1"/>
</dbReference>
<dbReference type="EMBL" id="LUUJ01000056">
    <property type="protein sequence ID" value="OAI18708.1"/>
    <property type="molecule type" value="Genomic_DNA"/>
</dbReference>
<dbReference type="InterPro" id="IPR036709">
    <property type="entry name" value="Autotransporte_beta_dom_sf"/>
</dbReference>
<evidence type="ECO:0000313" key="3">
    <source>
        <dbReference type="Proteomes" id="UP000077857"/>
    </source>
</evidence>
<organism evidence="2 3">
    <name type="scientific">Methylomonas koyamae</name>
    <dbReference type="NCBI Taxonomy" id="702114"/>
    <lineage>
        <taxon>Bacteria</taxon>
        <taxon>Pseudomonadati</taxon>
        <taxon>Pseudomonadota</taxon>
        <taxon>Gammaproteobacteria</taxon>
        <taxon>Methylococcales</taxon>
        <taxon>Methylococcaceae</taxon>
        <taxon>Methylomonas</taxon>
    </lineage>
</organism>
<dbReference type="SUPFAM" id="SSF103515">
    <property type="entry name" value="Autotransporter"/>
    <property type="match status" value="1"/>
</dbReference>
<dbReference type="InterPro" id="IPR006315">
    <property type="entry name" value="OM_autotransptr_brl_dom"/>
</dbReference>
<dbReference type="Proteomes" id="UP000077857">
    <property type="component" value="Unassembled WGS sequence"/>
</dbReference>
<dbReference type="AlphaFoldDB" id="A0A177NKX0"/>
<feature type="domain" description="Autotransporter" evidence="1">
    <location>
        <begin position="152"/>
        <end position="440"/>
    </location>
</feature>
<dbReference type="GO" id="GO:0019867">
    <property type="term" value="C:outer membrane"/>
    <property type="evidence" value="ECO:0007669"/>
    <property type="project" value="InterPro"/>
</dbReference>
<dbReference type="Pfam" id="PF03797">
    <property type="entry name" value="Autotransporter"/>
    <property type="match status" value="1"/>
</dbReference>
<dbReference type="InterPro" id="IPR005546">
    <property type="entry name" value="Autotransporte_beta"/>
</dbReference>
<dbReference type="OrthoDB" id="8416993at2"/>
<sequence length="440" mass="46731">MNHCTTTRKPATAYPNCGSAAIRQPRLLVAAGLVVAATSDAAAQSLDQQIRALLAKDGNQRGCAQLVGDSPRQAGSLQPSNFGPQLASLCGSIPAGNPPPVGGAPGGGAANNSAAGAAFSALGQADQVVKKRRGHADSDLGTTKGGGSGDWALLPGLNLFFNADYRELDRRQTELERGYASNEAGFSLGIDAMPVDWAVAGLAVNYSHWHGDQFNGGGFDTDSYGPTLFASLFPWQGFFADLSFQYLRKDGSNANRRDYLREDNTNFGGAISGTPGADQFEGNLSTGYDFTLGGLTLGPRGTLRYRHAAMDAYSEQGSSGLELRYLADRLTSVQSSVGAQASYAISTSWGVLVPQVNADWTHEYDNGQRTVYVQFAQDYRALPTTFGFQTDRPDRDFFHVGGGLVAVMADGWQAYANFEALLGHAYFDNYIGTIGIRLGL</sequence>
<evidence type="ECO:0000259" key="1">
    <source>
        <dbReference type="PROSITE" id="PS51208"/>
    </source>
</evidence>